<proteinExistence type="predicted"/>
<reference evidence="2" key="1">
    <citation type="journal article" date="2023" name="GigaByte">
        <title>Genome assembly of the bearded iris, Iris pallida Lam.</title>
        <authorList>
            <person name="Bruccoleri R.E."/>
            <person name="Oakeley E.J."/>
            <person name="Faust A.M.E."/>
            <person name="Altorfer M."/>
            <person name="Dessus-Babus S."/>
            <person name="Burckhardt D."/>
            <person name="Oertli M."/>
            <person name="Naumann U."/>
            <person name="Petersen F."/>
            <person name="Wong J."/>
        </authorList>
    </citation>
    <scope>NUCLEOTIDE SEQUENCE</scope>
    <source>
        <strain evidence="2">GSM-AAB239-AS_SAM_17_03QT</strain>
    </source>
</reference>
<dbReference type="EMBL" id="JANAVB010034615">
    <property type="protein sequence ID" value="KAJ6806624.1"/>
    <property type="molecule type" value="Genomic_DNA"/>
</dbReference>
<feature type="region of interest" description="Disordered" evidence="1">
    <location>
        <begin position="1"/>
        <end position="25"/>
    </location>
</feature>
<evidence type="ECO:0000313" key="3">
    <source>
        <dbReference type="Proteomes" id="UP001140949"/>
    </source>
</evidence>
<organism evidence="2 3">
    <name type="scientific">Iris pallida</name>
    <name type="common">Sweet iris</name>
    <dbReference type="NCBI Taxonomy" id="29817"/>
    <lineage>
        <taxon>Eukaryota</taxon>
        <taxon>Viridiplantae</taxon>
        <taxon>Streptophyta</taxon>
        <taxon>Embryophyta</taxon>
        <taxon>Tracheophyta</taxon>
        <taxon>Spermatophyta</taxon>
        <taxon>Magnoliopsida</taxon>
        <taxon>Liliopsida</taxon>
        <taxon>Asparagales</taxon>
        <taxon>Iridaceae</taxon>
        <taxon>Iridoideae</taxon>
        <taxon>Irideae</taxon>
        <taxon>Iris</taxon>
    </lineage>
</organism>
<evidence type="ECO:0000256" key="1">
    <source>
        <dbReference type="SAM" id="MobiDB-lite"/>
    </source>
</evidence>
<accession>A0AAX6ERD2</accession>
<sequence>MCSRPRHHLDRAMHEHLPSKPLGNSTRAFRDFTNPTPVINPSTIGVALPSGHDCLANCYTTIVSLQPPLPSPTSIPPPLTSAESHAAITIDLSPPSSPHLPNSYQTHPLSIPVASRTSAVALDASSRQPGSQNIVQLAPPCQVRNRGSLHPVVFPCALSCVRDLRRC</sequence>
<protein>
    <submittedName>
        <fullName evidence="2">Uncharacterized protein</fullName>
    </submittedName>
</protein>
<dbReference type="Proteomes" id="UP001140949">
    <property type="component" value="Unassembled WGS sequence"/>
</dbReference>
<reference evidence="2" key="2">
    <citation type="submission" date="2023-04" db="EMBL/GenBank/DDBJ databases">
        <authorList>
            <person name="Bruccoleri R.E."/>
            <person name="Oakeley E.J."/>
            <person name="Faust A.-M."/>
            <person name="Dessus-Babus S."/>
            <person name="Altorfer M."/>
            <person name="Burckhardt D."/>
            <person name="Oertli M."/>
            <person name="Naumann U."/>
            <person name="Petersen F."/>
            <person name="Wong J."/>
        </authorList>
    </citation>
    <scope>NUCLEOTIDE SEQUENCE</scope>
    <source>
        <strain evidence="2">GSM-AAB239-AS_SAM_17_03QT</strain>
        <tissue evidence="2">Leaf</tissue>
    </source>
</reference>
<comment type="caution">
    <text evidence="2">The sequence shown here is derived from an EMBL/GenBank/DDBJ whole genome shotgun (WGS) entry which is preliminary data.</text>
</comment>
<dbReference type="AlphaFoldDB" id="A0AAX6ERD2"/>
<keyword evidence="3" id="KW-1185">Reference proteome</keyword>
<gene>
    <name evidence="2" type="ORF">M6B38_173965</name>
</gene>
<evidence type="ECO:0000313" key="2">
    <source>
        <dbReference type="EMBL" id="KAJ6806624.1"/>
    </source>
</evidence>
<name>A0AAX6ERD2_IRIPA</name>